<evidence type="ECO:0000313" key="2">
    <source>
        <dbReference type="Proteomes" id="UP000095282"/>
    </source>
</evidence>
<keyword evidence="1" id="KW-0472">Membrane</keyword>
<keyword evidence="1" id="KW-1133">Transmembrane helix</keyword>
<sequence length="69" mass="7932">MKNQLSTWQSLFSISFIFIIPYLVGLSHYARLALLLHLFATSVVLSHLEFMKSECTSSLFLLHLVNDVF</sequence>
<feature type="transmembrane region" description="Helical" evidence="1">
    <location>
        <begin position="30"/>
        <end position="48"/>
    </location>
</feature>
<evidence type="ECO:0000313" key="3">
    <source>
        <dbReference type="WBParaSite" id="Csp11.Scaffold629.g14670.t1"/>
    </source>
</evidence>
<dbReference type="Proteomes" id="UP000095282">
    <property type="component" value="Unplaced"/>
</dbReference>
<keyword evidence="1" id="KW-0812">Transmembrane</keyword>
<dbReference type="AlphaFoldDB" id="A0A1I7U464"/>
<accession>A0A1I7U464</accession>
<organism evidence="2 3">
    <name type="scientific">Caenorhabditis tropicalis</name>
    <dbReference type="NCBI Taxonomy" id="1561998"/>
    <lineage>
        <taxon>Eukaryota</taxon>
        <taxon>Metazoa</taxon>
        <taxon>Ecdysozoa</taxon>
        <taxon>Nematoda</taxon>
        <taxon>Chromadorea</taxon>
        <taxon>Rhabditida</taxon>
        <taxon>Rhabditina</taxon>
        <taxon>Rhabditomorpha</taxon>
        <taxon>Rhabditoidea</taxon>
        <taxon>Rhabditidae</taxon>
        <taxon>Peloderinae</taxon>
        <taxon>Caenorhabditis</taxon>
    </lineage>
</organism>
<protein>
    <submittedName>
        <fullName evidence="3">TLC domain-containing protein</fullName>
    </submittedName>
</protein>
<proteinExistence type="predicted"/>
<keyword evidence="2" id="KW-1185">Reference proteome</keyword>
<feature type="transmembrane region" description="Helical" evidence="1">
    <location>
        <begin position="7"/>
        <end position="24"/>
    </location>
</feature>
<reference evidence="3" key="1">
    <citation type="submission" date="2016-11" db="UniProtKB">
        <authorList>
            <consortium name="WormBaseParasite"/>
        </authorList>
    </citation>
    <scope>IDENTIFICATION</scope>
</reference>
<name>A0A1I7U464_9PELO</name>
<dbReference type="WBParaSite" id="Csp11.Scaffold629.g14670.t1">
    <property type="protein sequence ID" value="Csp11.Scaffold629.g14670.t1"/>
    <property type="gene ID" value="Csp11.Scaffold629.g14670"/>
</dbReference>
<evidence type="ECO:0000256" key="1">
    <source>
        <dbReference type="SAM" id="Phobius"/>
    </source>
</evidence>